<sequence length="69" mass="8125">MDDILDTKINGSNYNDWSVHKANGPHFDNKWMSWRFIDITHNALEVHFECGICGQIAYRTYEIVCEDVF</sequence>
<proteinExistence type="predicted"/>
<evidence type="ECO:0000313" key="2">
    <source>
        <dbReference type="Proteomes" id="UP001620626"/>
    </source>
</evidence>
<comment type="caution">
    <text evidence="1">The sequence shown here is derived from an EMBL/GenBank/DDBJ whole genome shotgun (WGS) entry which is preliminary data.</text>
</comment>
<protein>
    <submittedName>
        <fullName evidence="1">Uncharacterized protein</fullName>
    </submittedName>
</protein>
<dbReference type="AlphaFoldDB" id="A0ABD2L1B5"/>
<gene>
    <name evidence="1" type="ORF">niasHT_014458</name>
</gene>
<name>A0ABD2L1B5_9BILA</name>
<reference evidence="1 2" key="1">
    <citation type="submission" date="2024-10" db="EMBL/GenBank/DDBJ databases">
        <authorList>
            <person name="Kim D."/>
        </authorList>
    </citation>
    <scope>NUCLEOTIDE SEQUENCE [LARGE SCALE GENOMIC DNA]</scope>
    <source>
        <strain evidence="1">BH-2024</strain>
    </source>
</reference>
<accession>A0ABD2L1B5</accession>
<keyword evidence="2" id="KW-1185">Reference proteome</keyword>
<dbReference type="Proteomes" id="UP001620626">
    <property type="component" value="Unassembled WGS sequence"/>
</dbReference>
<organism evidence="1 2">
    <name type="scientific">Heterodera trifolii</name>
    <dbReference type="NCBI Taxonomy" id="157864"/>
    <lineage>
        <taxon>Eukaryota</taxon>
        <taxon>Metazoa</taxon>
        <taxon>Ecdysozoa</taxon>
        <taxon>Nematoda</taxon>
        <taxon>Chromadorea</taxon>
        <taxon>Rhabditida</taxon>
        <taxon>Tylenchina</taxon>
        <taxon>Tylenchomorpha</taxon>
        <taxon>Tylenchoidea</taxon>
        <taxon>Heteroderidae</taxon>
        <taxon>Heteroderinae</taxon>
        <taxon>Heterodera</taxon>
    </lineage>
</organism>
<dbReference type="EMBL" id="JBICBT010000591">
    <property type="protein sequence ID" value="KAL3108309.1"/>
    <property type="molecule type" value="Genomic_DNA"/>
</dbReference>
<evidence type="ECO:0000313" key="1">
    <source>
        <dbReference type="EMBL" id="KAL3108309.1"/>
    </source>
</evidence>